<sequence>MQKTSITFTSNGRKRSLSILIEEVKKLIADSTVICDPNSLVGKSVMHKFLVDNEREEWFSGFVLDYDGETHHIKYEDSSEIFNFNLIEDLMNGDLRVHSD</sequence>
<reference evidence="1" key="1">
    <citation type="submission" date="2017-05" db="UniProtKB">
        <authorList>
            <consortium name="EnsemblMetazoa"/>
        </authorList>
    </citation>
    <scope>IDENTIFICATION</scope>
</reference>
<dbReference type="EnsemblMetazoa" id="Aqu2.1.40540_001">
    <property type="protein sequence ID" value="Aqu2.1.40540_001"/>
    <property type="gene ID" value="Aqu2.1.40540"/>
</dbReference>
<dbReference type="Gene3D" id="2.80.10.70">
    <property type="entry name" value="Spindlin/Ssty"/>
    <property type="match status" value="1"/>
</dbReference>
<organism evidence="1">
    <name type="scientific">Amphimedon queenslandica</name>
    <name type="common">Sponge</name>
    <dbReference type="NCBI Taxonomy" id="400682"/>
    <lineage>
        <taxon>Eukaryota</taxon>
        <taxon>Metazoa</taxon>
        <taxon>Porifera</taxon>
        <taxon>Demospongiae</taxon>
        <taxon>Heteroscleromorpha</taxon>
        <taxon>Haplosclerida</taxon>
        <taxon>Niphatidae</taxon>
        <taxon>Amphimedon</taxon>
    </lineage>
</organism>
<dbReference type="OrthoDB" id="6152127at2759"/>
<proteinExistence type="predicted"/>
<protein>
    <submittedName>
        <fullName evidence="1">Uncharacterized protein</fullName>
    </submittedName>
</protein>
<dbReference type="InterPro" id="IPR042567">
    <property type="entry name" value="SPIN/Ssty_sf"/>
</dbReference>
<dbReference type="AlphaFoldDB" id="A0A1X7VL36"/>
<accession>A0A1X7VL36</accession>
<dbReference type="InParanoid" id="A0A1X7VL36"/>
<evidence type="ECO:0000313" key="1">
    <source>
        <dbReference type="EnsemblMetazoa" id="Aqu2.1.40540_001"/>
    </source>
</evidence>
<name>A0A1X7VL36_AMPQE</name>